<evidence type="ECO:0000256" key="2">
    <source>
        <dbReference type="ARBA" id="ARBA00007288"/>
    </source>
</evidence>
<comment type="similarity">
    <text evidence="2">Belongs to the CNRIP family.</text>
</comment>
<reference evidence="5" key="1">
    <citation type="submission" date="2020-11" db="EMBL/GenBank/DDBJ databases">
        <authorList>
            <person name="Tran Van P."/>
        </authorList>
    </citation>
    <scope>NUCLEOTIDE SEQUENCE</scope>
</reference>
<evidence type="ECO:0000256" key="4">
    <source>
        <dbReference type="ARBA" id="ARBA00026030"/>
    </source>
</evidence>
<dbReference type="PANTHER" id="PTHR31952">
    <property type="entry name" value="CB1 CANNABINOID RECEPTOR-INTERACTING PROTEIN 1"/>
    <property type="match status" value="1"/>
</dbReference>
<dbReference type="InterPro" id="IPR029204">
    <property type="entry name" value="CNRIP1"/>
</dbReference>
<evidence type="ECO:0000256" key="3">
    <source>
        <dbReference type="ARBA" id="ARBA00015651"/>
    </source>
</evidence>
<dbReference type="Pfam" id="PF15043">
    <property type="entry name" value="CNRIP1"/>
    <property type="match status" value="3"/>
</dbReference>
<dbReference type="EMBL" id="OE185301">
    <property type="protein sequence ID" value="CAD7577229.1"/>
    <property type="molecule type" value="Genomic_DNA"/>
</dbReference>
<organism evidence="5">
    <name type="scientific">Timema californicum</name>
    <name type="common">California timema</name>
    <name type="synonym">Walking stick</name>
    <dbReference type="NCBI Taxonomy" id="61474"/>
    <lineage>
        <taxon>Eukaryota</taxon>
        <taxon>Metazoa</taxon>
        <taxon>Ecdysozoa</taxon>
        <taxon>Arthropoda</taxon>
        <taxon>Hexapoda</taxon>
        <taxon>Insecta</taxon>
        <taxon>Pterygota</taxon>
        <taxon>Neoptera</taxon>
        <taxon>Polyneoptera</taxon>
        <taxon>Phasmatodea</taxon>
        <taxon>Timematodea</taxon>
        <taxon>Timematoidea</taxon>
        <taxon>Timematidae</taxon>
        <taxon>Timema</taxon>
    </lineage>
</organism>
<comment type="function">
    <text evidence="1">Suppresses cannabinoid receptor CNR1-mediated tonic inhibition of voltage-gated calcium channels.</text>
</comment>
<name>A0A7R9PBN6_TIMCA</name>
<protein>
    <recommendedName>
        <fullName evidence="3">CB1 cannabinoid receptor-interacting protein 1</fullName>
    </recommendedName>
</protein>
<dbReference type="GO" id="GO:0031718">
    <property type="term" value="F:type 1 cannabinoid receptor binding"/>
    <property type="evidence" value="ECO:0007669"/>
    <property type="project" value="TreeGrafter"/>
</dbReference>
<proteinExistence type="inferred from homology"/>
<dbReference type="PANTHER" id="PTHR31952:SF1">
    <property type="entry name" value="CB1 CANNABINOID RECEPTOR-INTERACTING PROTEIN 1"/>
    <property type="match status" value="1"/>
</dbReference>
<accession>A0A7R9PBN6</accession>
<comment type="subunit">
    <text evidence="4">Interacts with the cannabinoid receptor CNR1 (via C-terminus). Does not interact with cannabinoid receptor CNR2.</text>
</comment>
<sequence length="468" mass="53038">MLNNGTFRVTLSLRREPDGGPVFCKMETNQRFKQLKTVKLHTNTTYRIDVSFKPPRALQRLRKRSEEGIFNMRLIRHCENSGASHPWTSWPRAVSKLVPKKTQPPHLEGWDDPDQAGYPGRLELTPPPLPVTHWLYRHRGTTCLPPTQGCNRSYLLPLTEATYLHTFPCVREREYGHCAWEINLPLLVRTSGGAHVPAHALLTVQDSIGALKRLTTRMARPRTPGGQTRKPKPHHSANAITRRLLNTLPHIIQPIGGPPPQDKLATWAWEPSPVYYIYNESGLTETYQLTGPPRALVGNRFKHQSLMIAGQEMEPSERFRDSTACAYSSYYNTDGLNHSKKGQREDLAIVMKGHTERNGMYATYVLCSMFAMLAIFATPSGNTGSYDLYETHQLVSSKLFVVGLLWESDDSDDEVQETGELSTCLQVKLYKQRDTQHCEWGSQLHCVELDCCALEGDVSVRVNKETFK</sequence>
<evidence type="ECO:0000313" key="5">
    <source>
        <dbReference type="EMBL" id="CAD7577229.1"/>
    </source>
</evidence>
<evidence type="ECO:0000256" key="1">
    <source>
        <dbReference type="ARBA" id="ARBA00003884"/>
    </source>
</evidence>
<gene>
    <name evidence="5" type="ORF">TCMB3V08_LOCUS9783</name>
</gene>
<dbReference type="AlphaFoldDB" id="A0A7R9PBN6"/>
<dbReference type="GO" id="GO:0005886">
    <property type="term" value="C:plasma membrane"/>
    <property type="evidence" value="ECO:0007669"/>
    <property type="project" value="TreeGrafter"/>
</dbReference>